<sequence>MTAGRQRRVTLCAKTTVVSAIPVRPGKTHSLSALDHAMTRHFLHLVFYFRAAPALTKSRLMYSLSEVLSYYPAVTGRLHRQPVEDAGAGSGSEWSWVVKCTDAGLRFVEARAHATLDEWLASATDEEEMELAHSEPMGHDPSIWSSYCVQLTEFDDGAVAIGLSSAHINADLTSAILLVRAWSDAHRRACIVFPPFLHAPALEPRPNPNPRSALFSSKSAAAAAAAASTEPVATAKMSSATFVFSDASVKCLLSDAGDASPFDALAALFWTRIAAPELGAADLTLGIDMRKRMHAPLPYAFYGNAFHFYSVHGVDLGAGLSRVAADLRRAGEGVREEDFWEAVEWLHERRPGRREAEPAFQVYGPELTCVEVDRDAFAYGTPFEDNDGSRPAHVTCRVDGVEGAGLVLVMPAAAEGAARQVVVTLPDDVVAKLCRDASIAKYEPTVLFASAGVKKG</sequence>
<accession>A0A8J5LGI6</accession>
<organism evidence="4 5">
    <name type="scientific">Zingiber officinale</name>
    <name type="common">Ginger</name>
    <name type="synonym">Amomum zingiber</name>
    <dbReference type="NCBI Taxonomy" id="94328"/>
    <lineage>
        <taxon>Eukaryota</taxon>
        <taxon>Viridiplantae</taxon>
        <taxon>Streptophyta</taxon>
        <taxon>Embryophyta</taxon>
        <taxon>Tracheophyta</taxon>
        <taxon>Spermatophyta</taxon>
        <taxon>Magnoliopsida</taxon>
        <taxon>Liliopsida</taxon>
        <taxon>Zingiberales</taxon>
        <taxon>Zingiberaceae</taxon>
        <taxon>Zingiber</taxon>
    </lineage>
</organism>
<name>A0A8J5LGI6_ZINOF</name>
<keyword evidence="5" id="KW-1185">Reference proteome</keyword>
<protein>
    <submittedName>
        <fullName evidence="4">Uncharacterized protein</fullName>
    </submittedName>
</protein>
<keyword evidence="2" id="KW-0808">Transferase</keyword>
<gene>
    <name evidence="4" type="ORF">ZIOFF_027279</name>
</gene>
<evidence type="ECO:0000256" key="1">
    <source>
        <dbReference type="ARBA" id="ARBA00009861"/>
    </source>
</evidence>
<dbReference type="PANTHER" id="PTHR31642">
    <property type="entry name" value="TRICHOTHECENE 3-O-ACETYLTRANSFERASE"/>
    <property type="match status" value="1"/>
</dbReference>
<keyword evidence="3" id="KW-0012">Acyltransferase</keyword>
<dbReference type="GO" id="GO:0016747">
    <property type="term" value="F:acyltransferase activity, transferring groups other than amino-acyl groups"/>
    <property type="evidence" value="ECO:0007669"/>
    <property type="project" value="TreeGrafter"/>
</dbReference>
<comment type="caution">
    <text evidence="4">The sequence shown here is derived from an EMBL/GenBank/DDBJ whole genome shotgun (WGS) entry which is preliminary data.</text>
</comment>
<evidence type="ECO:0000313" key="4">
    <source>
        <dbReference type="EMBL" id="KAG6516799.1"/>
    </source>
</evidence>
<evidence type="ECO:0000256" key="2">
    <source>
        <dbReference type="ARBA" id="ARBA00022679"/>
    </source>
</evidence>
<dbReference type="OrthoDB" id="671439at2759"/>
<comment type="similarity">
    <text evidence="1">Belongs to the plant acyltransferase family.</text>
</comment>
<evidence type="ECO:0000313" key="5">
    <source>
        <dbReference type="Proteomes" id="UP000734854"/>
    </source>
</evidence>
<reference evidence="4 5" key="1">
    <citation type="submission" date="2020-08" db="EMBL/GenBank/DDBJ databases">
        <title>Plant Genome Project.</title>
        <authorList>
            <person name="Zhang R.-G."/>
        </authorList>
    </citation>
    <scope>NUCLEOTIDE SEQUENCE [LARGE SCALE GENOMIC DNA]</scope>
    <source>
        <tissue evidence="4">Rhizome</tissue>
    </source>
</reference>
<evidence type="ECO:0000256" key="3">
    <source>
        <dbReference type="ARBA" id="ARBA00023315"/>
    </source>
</evidence>
<dbReference type="Pfam" id="PF02458">
    <property type="entry name" value="Transferase"/>
    <property type="match status" value="1"/>
</dbReference>
<dbReference type="PANTHER" id="PTHR31642:SF316">
    <property type="entry name" value="PROTEIN ECERIFERUM 26-LIKE"/>
    <property type="match status" value="1"/>
</dbReference>
<dbReference type="InterPro" id="IPR050317">
    <property type="entry name" value="Plant_Fungal_Acyltransferase"/>
</dbReference>
<proteinExistence type="inferred from homology"/>
<dbReference type="EMBL" id="JACMSC010000007">
    <property type="protein sequence ID" value="KAG6516799.1"/>
    <property type="molecule type" value="Genomic_DNA"/>
</dbReference>
<dbReference type="Proteomes" id="UP000734854">
    <property type="component" value="Unassembled WGS sequence"/>
</dbReference>
<dbReference type="AlphaFoldDB" id="A0A8J5LGI6"/>